<reference evidence="3" key="1">
    <citation type="journal article" date="2012" name="J. Bacteriol.">
        <title>Genome sequences of type strains of seven species of the marine bacterium Pseudoalteromonas.</title>
        <authorList>
            <person name="Xie B.B."/>
            <person name="Shu Y.L."/>
            <person name="Qin Q.L."/>
            <person name="Rong J.C."/>
            <person name="Zhang X.Y."/>
            <person name="Chen X.L."/>
            <person name="Shi M."/>
            <person name="He H.L."/>
            <person name="Zhou B.C."/>
            <person name="Zhang Y.Z."/>
        </authorList>
    </citation>
    <scope>NUCLEOTIDE SEQUENCE</scope>
    <source>
        <strain evidence="3">DSM 8771</strain>
    </source>
</reference>
<feature type="domain" description="Gfo/Idh/MocA-like oxidoreductase N-terminal" evidence="2">
    <location>
        <begin position="4"/>
        <end position="118"/>
    </location>
</feature>
<evidence type="ECO:0000313" key="4">
    <source>
        <dbReference type="Proteomes" id="UP000016487"/>
    </source>
</evidence>
<keyword evidence="1" id="KW-0732">Signal</keyword>
<dbReference type="InterPro" id="IPR000683">
    <property type="entry name" value="Gfo/Idh/MocA-like_OxRdtase_N"/>
</dbReference>
<evidence type="ECO:0000259" key="2">
    <source>
        <dbReference type="Pfam" id="PF01408"/>
    </source>
</evidence>
<dbReference type="InterPro" id="IPR036291">
    <property type="entry name" value="NAD(P)-bd_dom_sf"/>
</dbReference>
<comment type="caution">
    <text evidence="3">The sequence shown here is derived from an EMBL/GenBank/DDBJ whole genome shotgun (WGS) entry which is preliminary data.</text>
</comment>
<dbReference type="Pfam" id="PF01408">
    <property type="entry name" value="GFO_IDH_MocA"/>
    <property type="match status" value="1"/>
</dbReference>
<accession>A0AAD4FT51</accession>
<dbReference type="AlphaFoldDB" id="A0AAD4FT51"/>
<gene>
    <name evidence="3" type="ORF">PCIT_a0544</name>
</gene>
<dbReference type="EMBL" id="AHBZ03000014">
    <property type="protein sequence ID" value="KAF7774145.1"/>
    <property type="molecule type" value="Genomic_DNA"/>
</dbReference>
<dbReference type="RefSeq" id="WP_010362158.1">
    <property type="nucleotide sequence ID" value="NZ_AHBZ03000014.1"/>
</dbReference>
<dbReference type="Gene3D" id="3.30.360.10">
    <property type="entry name" value="Dihydrodipicolinate Reductase, domain 2"/>
    <property type="match status" value="1"/>
</dbReference>
<reference evidence="3" key="2">
    <citation type="submission" date="2015-03" db="EMBL/GenBank/DDBJ databases">
        <title>Genome sequence of Pseudoalteromonas citrea.</title>
        <authorList>
            <person name="Xie B.-B."/>
            <person name="Rong J.-C."/>
            <person name="Qin Q.-L."/>
            <person name="Zhang Y.-Z."/>
        </authorList>
    </citation>
    <scope>NUCLEOTIDE SEQUENCE</scope>
    <source>
        <strain evidence="3">DSM 8771</strain>
    </source>
</reference>
<dbReference type="GO" id="GO:0000166">
    <property type="term" value="F:nucleotide binding"/>
    <property type="evidence" value="ECO:0007669"/>
    <property type="project" value="InterPro"/>
</dbReference>
<dbReference type="PANTHER" id="PTHR43377">
    <property type="entry name" value="BILIVERDIN REDUCTASE A"/>
    <property type="match status" value="1"/>
</dbReference>
<dbReference type="Gene3D" id="3.40.50.720">
    <property type="entry name" value="NAD(P)-binding Rossmann-like Domain"/>
    <property type="match status" value="1"/>
</dbReference>
<name>A0AAD4FT51_9GAMM</name>
<dbReference type="PANTHER" id="PTHR43377:SF1">
    <property type="entry name" value="BILIVERDIN REDUCTASE A"/>
    <property type="match status" value="1"/>
</dbReference>
<evidence type="ECO:0000256" key="1">
    <source>
        <dbReference type="ARBA" id="ARBA00022729"/>
    </source>
</evidence>
<dbReference type="Proteomes" id="UP000016487">
    <property type="component" value="Unassembled WGS sequence"/>
</dbReference>
<dbReference type="InterPro" id="IPR051450">
    <property type="entry name" value="Gfo/Idh/MocA_Oxidoreductases"/>
</dbReference>
<proteinExistence type="predicted"/>
<dbReference type="SUPFAM" id="SSF51735">
    <property type="entry name" value="NAD(P)-binding Rossmann-fold domains"/>
    <property type="match status" value="1"/>
</dbReference>
<sequence length="310" mass="34403">MIWLIGAGNMAIEYAKVLKAQNETFKVIGRGQGSATEFESKTGITVHRSPIDEVVKGADIRCDSAIVCVSTLSSFDITLQLLGIGFKSILVEKPAALSLDEAKQLYRASSEANANVYIGLNRRFYASVEKAHQLIKEDGGVRAIQFEFTEWSHVIEKLSKPRKELENWFLCNSLHVVDLAFSFSGAPAEMSCNHSGELSWHKPALFSGSGVTQTGVLFSYHADWESAGRWAIEIQTSKRKIYLSPFEELAIQNKGSISISKFALESSLDIDFKPGLYKQVESFLGNKQADMVTINSYVEMLPHYLKIAGY</sequence>
<protein>
    <recommendedName>
        <fullName evidence="2">Gfo/Idh/MocA-like oxidoreductase N-terminal domain-containing protein</fullName>
    </recommendedName>
</protein>
<evidence type="ECO:0000313" key="3">
    <source>
        <dbReference type="EMBL" id="KAF7774145.1"/>
    </source>
</evidence>
<organism evidence="3 4">
    <name type="scientific">Pseudoalteromonas citrea</name>
    <dbReference type="NCBI Taxonomy" id="43655"/>
    <lineage>
        <taxon>Bacteria</taxon>
        <taxon>Pseudomonadati</taxon>
        <taxon>Pseudomonadota</taxon>
        <taxon>Gammaproteobacteria</taxon>
        <taxon>Alteromonadales</taxon>
        <taxon>Pseudoalteromonadaceae</taxon>
        <taxon>Pseudoalteromonas</taxon>
    </lineage>
</organism>